<dbReference type="InterPro" id="IPR050174">
    <property type="entry name" value="Protocadherin/Cadherin-CA"/>
</dbReference>
<accession>A0A183MH11</accession>
<keyword evidence="4" id="KW-0106">Calcium</keyword>
<name>A0A183MH11_9TREM</name>
<dbReference type="GO" id="GO:0005509">
    <property type="term" value="F:calcium ion binding"/>
    <property type="evidence" value="ECO:0007669"/>
    <property type="project" value="InterPro"/>
</dbReference>
<protein>
    <submittedName>
        <fullName evidence="9">Uncharacterized protein</fullName>
    </submittedName>
</protein>
<keyword evidence="7" id="KW-0325">Glycoprotein</keyword>
<dbReference type="AlphaFoldDB" id="A0A183MH11"/>
<evidence type="ECO:0000256" key="8">
    <source>
        <dbReference type="SAM" id="MobiDB-lite"/>
    </source>
</evidence>
<dbReference type="GO" id="GO:0005886">
    <property type="term" value="C:plasma membrane"/>
    <property type="evidence" value="ECO:0007669"/>
    <property type="project" value="InterPro"/>
</dbReference>
<gene>
    <name evidence="9" type="ORF">SMRZ_LOCUS15336</name>
</gene>
<dbReference type="PROSITE" id="PS00232">
    <property type="entry name" value="CADHERIN_1"/>
    <property type="match status" value="1"/>
</dbReference>
<evidence type="ECO:0000256" key="2">
    <source>
        <dbReference type="ARBA" id="ARBA00022692"/>
    </source>
</evidence>
<feature type="compositionally biased region" description="Low complexity" evidence="8">
    <location>
        <begin position="12"/>
        <end position="22"/>
    </location>
</feature>
<dbReference type="SUPFAM" id="SSF49313">
    <property type="entry name" value="Cadherin-like"/>
    <property type="match status" value="1"/>
</dbReference>
<evidence type="ECO:0000313" key="9">
    <source>
        <dbReference type="EMBL" id="VDP18029.1"/>
    </source>
</evidence>
<evidence type="ECO:0000256" key="5">
    <source>
        <dbReference type="ARBA" id="ARBA00022989"/>
    </source>
</evidence>
<dbReference type="PANTHER" id="PTHR24028:SF146">
    <property type="entry name" value="CADHERIN 96CB, ISOFORM D-RELATED"/>
    <property type="match status" value="1"/>
</dbReference>
<dbReference type="InterPro" id="IPR002126">
    <property type="entry name" value="Cadherin-like_dom"/>
</dbReference>
<dbReference type="InterPro" id="IPR015919">
    <property type="entry name" value="Cadherin-like_sf"/>
</dbReference>
<organism evidence="9 10">
    <name type="scientific">Schistosoma margrebowiei</name>
    <dbReference type="NCBI Taxonomy" id="48269"/>
    <lineage>
        <taxon>Eukaryota</taxon>
        <taxon>Metazoa</taxon>
        <taxon>Spiralia</taxon>
        <taxon>Lophotrochozoa</taxon>
        <taxon>Platyhelminthes</taxon>
        <taxon>Trematoda</taxon>
        <taxon>Digenea</taxon>
        <taxon>Strigeidida</taxon>
        <taxon>Schistosomatoidea</taxon>
        <taxon>Schistosomatidae</taxon>
        <taxon>Schistosoma</taxon>
    </lineage>
</organism>
<feature type="compositionally biased region" description="Polar residues" evidence="8">
    <location>
        <begin position="1"/>
        <end position="11"/>
    </location>
</feature>
<sequence>MIQANHVTMATSNSSNDNNNNKHNLLFNSDGNIFNMKTQMDLIHRLPRYTQILSSSSPSSSLSSSSLPSAITPVLGSELIQLSYNCIVYDETPAQYNLLDETNGNTCQLLSSSSSSSSSSLSSIPMIQTKNYAKLFVSMKIITTANPMAKYFNINSNNYTLYTSQHIDREELCNQAMIMTDTSSIPDSLRTCCINRRKECIFPLNILVQTRIGKDDTVATTTTTTINSINNSSSSSGTISKHLVDKGINHVSSIITDTATADISSIGSISNSGNIADVVSSSSRSKFFTINIKLIDINDNAPKFPNPQYTIHVSEGIHVGSRLPLPLAEDLDCVDYNIVR</sequence>
<dbReference type="Gene3D" id="2.60.40.60">
    <property type="entry name" value="Cadherins"/>
    <property type="match status" value="2"/>
</dbReference>
<keyword evidence="5" id="KW-1133">Transmembrane helix</keyword>
<dbReference type="PRINTS" id="PR00205">
    <property type="entry name" value="CADHERIN"/>
</dbReference>
<evidence type="ECO:0000256" key="1">
    <source>
        <dbReference type="ARBA" id="ARBA00004167"/>
    </source>
</evidence>
<dbReference type="InterPro" id="IPR020894">
    <property type="entry name" value="Cadherin_CS"/>
</dbReference>
<comment type="subcellular location">
    <subcellularLocation>
        <location evidence="1">Membrane</location>
        <topology evidence="1">Single-pass membrane protein</topology>
    </subcellularLocation>
</comment>
<evidence type="ECO:0000256" key="6">
    <source>
        <dbReference type="ARBA" id="ARBA00023136"/>
    </source>
</evidence>
<dbReference type="Proteomes" id="UP000277204">
    <property type="component" value="Unassembled WGS sequence"/>
</dbReference>
<dbReference type="PANTHER" id="PTHR24028">
    <property type="entry name" value="CADHERIN-87A"/>
    <property type="match status" value="1"/>
</dbReference>
<evidence type="ECO:0000313" key="10">
    <source>
        <dbReference type="Proteomes" id="UP000277204"/>
    </source>
</evidence>
<keyword evidence="2" id="KW-0812">Transmembrane</keyword>
<reference evidence="9 10" key="1">
    <citation type="submission" date="2018-11" db="EMBL/GenBank/DDBJ databases">
        <authorList>
            <consortium name="Pathogen Informatics"/>
        </authorList>
    </citation>
    <scope>NUCLEOTIDE SEQUENCE [LARGE SCALE GENOMIC DNA]</scope>
    <source>
        <strain evidence="9 10">Zambia</strain>
    </source>
</reference>
<evidence type="ECO:0000256" key="4">
    <source>
        <dbReference type="ARBA" id="ARBA00022837"/>
    </source>
</evidence>
<feature type="region of interest" description="Disordered" evidence="8">
    <location>
        <begin position="1"/>
        <end position="22"/>
    </location>
</feature>
<dbReference type="GO" id="GO:0007156">
    <property type="term" value="P:homophilic cell adhesion via plasma membrane adhesion molecules"/>
    <property type="evidence" value="ECO:0007669"/>
    <property type="project" value="InterPro"/>
</dbReference>
<keyword evidence="6" id="KW-0472">Membrane</keyword>
<keyword evidence="3" id="KW-0677">Repeat</keyword>
<dbReference type="EMBL" id="UZAI01016917">
    <property type="protein sequence ID" value="VDP18029.1"/>
    <property type="molecule type" value="Genomic_DNA"/>
</dbReference>
<evidence type="ECO:0000256" key="7">
    <source>
        <dbReference type="ARBA" id="ARBA00023180"/>
    </source>
</evidence>
<proteinExistence type="predicted"/>
<dbReference type="STRING" id="48269.A0A183MH11"/>
<keyword evidence="10" id="KW-1185">Reference proteome</keyword>
<evidence type="ECO:0000256" key="3">
    <source>
        <dbReference type="ARBA" id="ARBA00022737"/>
    </source>
</evidence>